<keyword evidence="4" id="KW-0433">Leucine-rich repeat</keyword>
<keyword evidence="7" id="KW-0677">Repeat</keyword>
<keyword evidence="9 14" id="KW-1133">Transmembrane helix</keyword>
<evidence type="ECO:0000256" key="1">
    <source>
        <dbReference type="ARBA" id="ARBA00004479"/>
    </source>
</evidence>
<sequence>MEFSSDFYNRNLKLDPGAKEDKTMQVGKRKLIIFLYLLHFSTFAAPVTGFSLKACRMTSNTVICAKSQLKAVPRDIPSTTKVADLSANKISRIQVADFKNLLLLTQLELNRNYISQIDNGAFANLICLEKLNLNNNKLVELGEDVFHGLSNLTELRIGGNRIQTVAFSSFRSMTSLKFLDISHNKLHEIAKVHSILQHLPHLRELYIKNNNINTFHSWELTNSSLELGYLDLSQNPIAVFQITADIFPHLIWFNIGGSRTKQQMMWDVRNKTFLNQVSTLDISGLQMALGDMKTLLETANSSLRTLRMNAMKHSLTALINISCTIPTMSNLQLRYYKLRSVSSTMFTLCIYVTELDLTQNHIQIIHVNAFRSLPGLRILNLSQNKLSSVPVAIRNLPTLRELNLSANNISRLGCDDFANQTMLRQLSLYNNMISALNECVFKDLIRLQVLKLQTNHINKLNGAFQRHLPNLRQLYLNVNQLTNIKYGEFKGLHSLQNLSLHDNQIETLEKGCFIGLTNLTDMLLQKNLITQKALNNGSFNDLISLRRLDFRDNYIKFENDSLLPNPPFSQLSCLETLAIPSQHGKGTSKLPRNLLQGLTNLIEFSVRDIQLIFLHKDMFIYTPQLQTLDISSNDLMDLSSDLFSPVQNLKSLYISRTSLQSLDFLIGANLTKLEFLQARKNQYSVISEEIIKSVPALVYMDLQGNSFTCDCNNAWFLKWAEDNNQTQVFDAFNFVCNFPLDLKGMKLLDLDIRGTNEVYNNGKPIIDNITDAIYGSRKTICVISRRYLESEWCSREIQVASFRLFDEQKDVLILVFLEEIPTALLSPYYRMKKLLKRKTCLSWPRAIQHTNLFWEKLRQALKTTEDVGRDRFPLTLLNRVYQNRNTVLSV</sequence>
<evidence type="ECO:0000256" key="4">
    <source>
        <dbReference type="ARBA" id="ARBA00022614"/>
    </source>
</evidence>
<dbReference type="STRING" id="43700.ENSMALP00000016355"/>
<keyword evidence="10 14" id="KW-0472">Membrane</keyword>
<evidence type="ECO:0000313" key="17">
    <source>
        <dbReference type="Proteomes" id="UP000261600"/>
    </source>
</evidence>
<evidence type="ECO:0000256" key="12">
    <source>
        <dbReference type="ARBA" id="ARBA00023180"/>
    </source>
</evidence>
<protein>
    <recommendedName>
        <fullName evidence="15">TIR domain-containing protein</fullName>
    </recommendedName>
</protein>
<reference evidence="16" key="1">
    <citation type="submission" date="2025-08" db="UniProtKB">
        <authorList>
            <consortium name="Ensembl"/>
        </authorList>
    </citation>
    <scope>IDENTIFICATION</scope>
</reference>
<evidence type="ECO:0000256" key="11">
    <source>
        <dbReference type="ARBA" id="ARBA00023170"/>
    </source>
</evidence>
<comment type="similarity">
    <text evidence="2">Belongs to the Toll-like receptor family.</text>
</comment>
<keyword evidence="13" id="KW-0395">Inflammatory response</keyword>
<dbReference type="GO" id="GO:0002224">
    <property type="term" value="P:toll-like receptor signaling pathway"/>
    <property type="evidence" value="ECO:0007669"/>
    <property type="project" value="InterPro"/>
</dbReference>
<reference evidence="16" key="2">
    <citation type="submission" date="2025-09" db="UniProtKB">
        <authorList>
            <consortium name="Ensembl"/>
        </authorList>
    </citation>
    <scope>IDENTIFICATION</scope>
</reference>
<dbReference type="Pfam" id="PF13306">
    <property type="entry name" value="LRR_5"/>
    <property type="match status" value="1"/>
</dbReference>
<accession>A0A3Q3JI01</accession>
<dbReference type="PANTHER" id="PTHR24365:SF522">
    <property type="entry name" value="LOW QUALITY PROTEIN: TOLL-LIKE RECEPTOR 13-RELATED"/>
    <property type="match status" value="1"/>
</dbReference>
<dbReference type="PROSITE" id="PS50104">
    <property type="entry name" value="TIR"/>
    <property type="match status" value="1"/>
</dbReference>
<dbReference type="InterPro" id="IPR017241">
    <property type="entry name" value="Toll-like_receptor"/>
</dbReference>
<evidence type="ECO:0000256" key="8">
    <source>
        <dbReference type="ARBA" id="ARBA00022859"/>
    </source>
</evidence>
<evidence type="ECO:0000256" key="2">
    <source>
        <dbReference type="ARBA" id="ARBA00009634"/>
    </source>
</evidence>
<dbReference type="InterPro" id="IPR026906">
    <property type="entry name" value="LRR_5"/>
</dbReference>
<dbReference type="Pfam" id="PF13855">
    <property type="entry name" value="LRR_8"/>
    <property type="match status" value="3"/>
</dbReference>
<dbReference type="Gene3D" id="3.40.50.10140">
    <property type="entry name" value="Toll/interleukin-1 receptor homology (TIR) domain"/>
    <property type="match status" value="1"/>
</dbReference>
<evidence type="ECO:0000256" key="7">
    <source>
        <dbReference type="ARBA" id="ARBA00022737"/>
    </source>
</evidence>
<dbReference type="PROSITE" id="PS51450">
    <property type="entry name" value="LRR"/>
    <property type="match status" value="5"/>
</dbReference>
<dbReference type="Proteomes" id="UP000261600">
    <property type="component" value="Unplaced"/>
</dbReference>
<dbReference type="GO" id="GO:0004888">
    <property type="term" value="F:transmembrane signaling receptor activity"/>
    <property type="evidence" value="ECO:0007669"/>
    <property type="project" value="InterPro"/>
</dbReference>
<comment type="subcellular location">
    <subcellularLocation>
        <location evidence="1">Membrane</location>
        <topology evidence="1">Single-pass type I membrane protein</topology>
    </subcellularLocation>
</comment>
<evidence type="ECO:0000256" key="13">
    <source>
        <dbReference type="ARBA" id="ARBA00023198"/>
    </source>
</evidence>
<dbReference type="InterPro" id="IPR000483">
    <property type="entry name" value="Cys-rich_flank_reg_C"/>
</dbReference>
<dbReference type="SMART" id="SM00082">
    <property type="entry name" value="LRRCT"/>
    <property type="match status" value="1"/>
</dbReference>
<keyword evidence="5 14" id="KW-0812">Transmembrane</keyword>
<keyword evidence="17" id="KW-1185">Reference proteome</keyword>
<dbReference type="GO" id="GO:0005886">
    <property type="term" value="C:plasma membrane"/>
    <property type="evidence" value="ECO:0007669"/>
    <property type="project" value="TreeGrafter"/>
</dbReference>
<evidence type="ECO:0000259" key="15">
    <source>
        <dbReference type="PROSITE" id="PS50104"/>
    </source>
</evidence>
<keyword evidence="11" id="KW-0675">Receptor</keyword>
<dbReference type="Pfam" id="PF01582">
    <property type="entry name" value="TIR"/>
    <property type="match status" value="1"/>
</dbReference>
<keyword evidence="8" id="KW-0391">Immunity</keyword>
<dbReference type="InterPro" id="IPR035897">
    <property type="entry name" value="Toll_tir_struct_dom_sf"/>
</dbReference>
<dbReference type="InterPro" id="IPR000157">
    <property type="entry name" value="TIR_dom"/>
</dbReference>
<dbReference type="SMART" id="SM00365">
    <property type="entry name" value="LRR_SD22"/>
    <property type="match status" value="6"/>
</dbReference>
<feature type="domain" description="TIR" evidence="15">
    <location>
        <begin position="727"/>
        <end position="861"/>
    </location>
</feature>
<keyword evidence="6" id="KW-0732">Signal</keyword>
<dbReference type="Gene3D" id="3.80.10.10">
    <property type="entry name" value="Ribonuclease Inhibitor"/>
    <property type="match status" value="4"/>
</dbReference>
<dbReference type="SMART" id="SM00255">
    <property type="entry name" value="TIR"/>
    <property type="match status" value="1"/>
</dbReference>
<proteinExistence type="inferred from homology"/>
<name>A0A3Q3JI01_MONAL</name>
<dbReference type="GO" id="GO:0045087">
    <property type="term" value="P:innate immune response"/>
    <property type="evidence" value="ECO:0007669"/>
    <property type="project" value="UniProtKB-KW"/>
</dbReference>
<organism evidence="16 17">
    <name type="scientific">Monopterus albus</name>
    <name type="common">Swamp eel</name>
    <dbReference type="NCBI Taxonomy" id="43700"/>
    <lineage>
        <taxon>Eukaryota</taxon>
        <taxon>Metazoa</taxon>
        <taxon>Chordata</taxon>
        <taxon>Craniata</taxon>
        <taxon>Vertebrata</taxon>
        <taxon>Euteleostomi</taxon>
        <taxon>Actinopterygii</taxon>
        <taxon>Neopterygii</taxon>
        <taxon>Teleostei</taxon>
        <taxon>Neoteleostei</taxon>
        <taxon>Acanthomorphata</taxon>
        <taxon>Anabantaria</taxon>
        <taxon>Synbranchiformes</taxon>
        <taxon>Synbranchidae</taxon>
        <taxon>Monopterus</taxon>
    </lineage>
</organism>
<dbReference type="SUPFAM" id="SSF52058">
    <property type="entry name" value="L domain-like"/>
    <property type="match status" value="2"/>
</dbReference>
<dbReference type="AlphaFoldDB" id="A0A3Q3JI01"/>
<keyword evidence="3" id="KW-0399">Innate immunity</keyword>
<dbReference type="PANTHER" id="PTHR24365">
    <property type="entry name" value="TOLL-LIKE RECEPTOR"/>
    <property type="match status" value="1"/>
</dbReference>
<dbReference type="SUPFAM" id="SSF52200">
    <property type="entry name" value="Toll/Interleukin receptor TIR domain"/>
    <property type="match status" value="1"/>
</dbReference>
<dbReference type="FunFam" id="3.80.10.10:FF:000770">
    <property type="entry name" value="Uncharacterized protein"/>
    <property type="match status" value="1"/>
</dbReference>
<dbReference type="InterPro" id="IPR032675">
    <property type="entry name" value="LRR_dom_sf"/>
</dbReference>
<dbReference type="SMART" id="SM00369">
    <property type="entry name" value="LRR_TYP"/>
    <property type="match status" value="15"/>
</dbReference>
<evidence type="ECO:0000313" key="16">
    <source>
        <dbReference type="Ensembl" id="ENSMALP00000016355.1"/>
    </source>
</evidence>
<keyword evidence="12" id="KW-0325">Glycoprotein</keyword>
<evidence type="ECO:0000256" key="6">
    <source>
        <dbReference type="ARBA" id="ARBA00022729"/>
    </source>
</evidence>
<dbReference type="FunFam" id="3.80.10.10:FF:001164">
    <property type="entry name" value="GH01279p"/>
    <property type="match status" value="1"/>
</dbReference>
<dbReference type="InterPro" id="IPR003591">
    <property type="entry name" value="Leu-rich_rpt_typical-subtyp"/>
</dbReference>
<evidence type="ECO:0000256" key="9">
    <source>
        <dbReference type="ARBA" id="ARBA00022989"/>
    </source>
</evidence>
<evidence type="ECO:0000256" key="10">
    <source>
        <dbReference type="ARBA" id="ARBA00023136"/>
    </source>
</evidence>
<dbReference type="GO" id="GO:0006954">
    <property type="term" value="P:inflammatory response"/>
    <property type="evidence" value="ECO:0007669"/>
    <property type="project" value="UniProtKB-KW"/>
</dbReference>
<dbReference type="PIRSF" id="PIRSF037595">
    <property type="entry name" value="Toll-like_receptor"/>
    <property type="match status" value="1"/>
</dbReference>
<evidence type="ECO:0000256" key="5">
    <source>
        <dbReference type="ARBA" id="ARBA00022692"/>
    </source>
</evidence>
<evidence type="ECO:0000256" key="14">
    <source>
        <dbReference type="SAM" id="Phobius"/>
    </source>
</evidence>
<dbReference type="InterPro" id="IPR001611">
    <property type="entry name" value="Leu-rich_rpt"/>
</dbReference>
<evidence type="ECO:0000256" key="3">
    <source>
        <dbReference type="ARBA" id="ARBA00022588"/>
    </source>
</evidence>
<dbReference type="Ensembl" id="ENSMALT00000016685.1">
    <property type="protein sequence ID" value="ENSMALP00000016355.1"/>
    <property type="gene ID" value="ENSMALG00000011458.1"/>
</dbReference>
<feature type="transmembrane region" description="Helical" evidence="14">
    <location>
        <begin position="31"/>
        <end position="52"/>
    </location>
</feature>